<evidence type="ECO:0000313" key="3">
    <source>
        <dbReference type="Proteomes" id="UP000256328"/>
    </source>
</evidence>
<dbReference type="AlphaFoldDB" id="A0A3D8QQC5"/>
<gene>
    <name evidence="2" type="ORF">BP5796_10479</name>
</gene>
<dbReference type="Proteomes" id="UP000256328">
    <property type="component" value="Unassembled WGS sequence"/>
</dbReference>
<name>A0A3D8QQC5_9HELO</name>
<keyword evidence="3" id="KW-1185">Reference proteome</keyword>
<comment type="caution">
    <text evidence="2">The sequence shown here is derived from an EMBL/GenBank/DDBJ whole genome shotgun (WGS) entry which is preliminary data.</text>
</comment>
<sequence>MAGHGSISMGGMWMWITTGGVRNSRDSDRHGQSISQKAASGRKPHSLTMWAKIIAAMTSNRGDLKPRESFRARCGSCSALRYSSPLQTTEQLALRNLRALRPLLWAAHPTDRFSKLWRCATGARGMHQRLIPPAPCWHCPGLTVGGEGRRPVEPLPSRSRGSCSAPVPRVARPHDRQISFRSRRPTIRSILLHY</sequence>
<feature type="region of interest" description="Disordered" evidence="1">
    <location>
        <begin position="150"/>
        <end position="169"/>
    </location>
</feature>
<evidence type="ECO:0000313" key="2">
    <source>
        <dbReference type="EMBL" id="RDW63977.1"/>
    </source>
</evidence>
<dbReference type="EMBL" id="PDLN01000016">
    <property type="protein sequence ID" value="RDW63977.1"/>
    <property type="molecule type" value="Genomic_DNA"/>
</dbReference>
<feature type="region of interest" description="Disordered" evidence="1">
    <location>
        <begin position="24"/>
        <end position="44"/>
    </location>
</feature>
<reference evidence="2 3" key="1">
    <citation type="journal article" date="2018" name="IMA Fungus">
        <title>IMA Genome-F 9: Draft genome sequence of Annulohypoxylon stygium, Aspergillus mulundensis, Berkeleyomyces basicola (syn. Thielaviopsis basicola), Ceratocystis smalleyi, two Cercospora beticola strains, Coleophoma cylindrospora, Fusarium fracticaudum, Phialophora cf. hyalina, and Morchella septimelata.</title>
        <authorList>
            <person name="Wingfield B.D."/>
            <person name="Bills G.F."/>
            <person name="Dong Y."/>
            <person name="Huang W."/>
            <person name="Nel W.J."/>
            <person name="Swalarsk-Parry B.S."/>
            <person name="Vaghefi N."/>
            <person name="Wilken P.M."/>
            <person name="An Z."/>
            <person name="de Beer Z.W."/>
            <person name="De Vos L."/>
            <person name="Chen L."/>
            <person name="Duong T.A."/>
            <person name="Gao Y."/>
            <person name="Hammerbacher A."/>
            <person name="Kikkert J.R."/>
            <person name="Li Y."/>
            <person name="Li H."/>
            <person name="Li K."/>
            <person name="Li Q."/>
            <person name="Liu X."/>
            <person name="Ma X."/>
            <person name="Naidoo K."/>
            <person name="Pethybridge S.J."/>
            <person name="Sun J."/>
            <person name="Steenkamp E.T."/>
            <person name="van der Nest M.A."/>
            <person name="van Wyk S."/>
            <person name="Wingfield M.J."/>
            <person name="Xiong C."/>
            <person name="Yue Q."/>
            <person name="Zhang X."/>
        </authorList>
    </citation>
    <scope>NUCLEOTIDE SEQUENCE [LARGE SCALE GENOMIC DNA]</scope>
    <source>
        <strain evidence="2 3">BP5796</strain>
    </source>
</reference>
<evidence type="ECO:0000256" key="1">
    <source>
        <dbReference type="SAM" id="MobiDB-lite"/>
    </source>
</evidence>
<accession>A0A3D8QQC5</accession>
<proteinExistence type="predicted"/>
<protein>
    <submittedName>
        <fullName evidence="2">Uncharacterized protein</fullName>
    </submittedName>
</protein>
<organism evidence="2 3">
    <name type="scientific">Coleophoma crateriformis</name>
    <dbReference type="NCBI Taxonomy" id="565419"/>
    <lineage>
        <taxon>Eukaryota</taxon>
        <taxon>Fungi</taxon>
        <taxon>Dikarya</taxon>
        <taxon>Ascomycota</taxon>
        <taxon>Pezizomycotina</taxon>
        <taxon>Leotiomycetes</taxon>
        <taxon>Helotiales</taxon>
        <taxon>Dermateaceae</taxon>
        <taxon>Coleophoma</taxon>
    </lineage>
</organism>